<dbReference type="InterPro" id="IPR002711">
    <property type="entry name" value="HNH"/>
</dbReference>
<accession>A0ABQ0YIX7</accession>
<dbReference type="Pfam" id="PF01844">
    <property type="entry name" value="HNH"/>
    <property type="match status" value="1"/>
</dbReference>
<name>A0ABQ0YIX7_9NOCA</name>
<evidence type="ECO:0000313" key="2">
    <source>
        <dbReference type="EMBL" id="GES36506.1"/>
    </source>
</evidence>
<dbReference type="InterPro" id="IPR052892">
    <property type="entry name" value="NA-targeting_endonuclease"/>
</dbReference>
<comment type="caution">
    <text evidence="2">The sequence shown here is derived from an EMBL/GenBank/DDBJ whole genome shotgun (WGS) entry which is preliminary data.</text>
</comment>
<dbReference type="Proteomes" id="UP000325466">
    <property type="component" value="Unassembled WGS sequence"/>
</dbReference>
<evidence type="ECO:0000259" key="1">
    <source>
        <dbReference type="SMART" id="SM00507"/>
    </source>
</evidence>
<feature type="domain" description="HNH nuclease" evidence="1">
    <location>
        <begin position="1"/>
        <end position="46"/>
    </location>
</feature>
<evidence type="ECO:0000313" key="3">
    <source>
        <dbReference type="Proteomes" id="UP000325466"/>
    </source>
</evidence>
<dbReference type="PANTHER" id="PTHR33877:SF2">
    <property type="entry name" value="OS07G0170200 PROTEIN"/>
    <property type="match status" value="1"/>
</dbReference>
<dbReference type="EMBL" id="BLAH01000068">
    <property type="protein sequence ID" value="GES36506.1"/>
    <property type="molecule type" value="Genomic_DNA"/>
</dbReference>
<sequence>MYQRDRGRCRECGATSYLEFDHLIPFSLGGASTENNVQLLCRACNLGKGARI</sequence>
<reference evidence="2 3" key="1">
    <citation type="journal article" date="2018" name="Biodegradation">
        <title>1,4-Dioxane degradation characteristics of Rhodococcus aetherivorans JCM 14343.</title>
        <authorList>
            <person name="Inoue D."/>
            <person name="Tsunoda T."/>
            <person name="Yamamoto N."/>
            <person name="Ike M."/>
            <person name="Sei K."/>
        </authorList>
    </citation>
    <scope>NUCLEOTIDE SEQUENCE [LARGE SCALE GENOMIC DNA]</scope>
    <source>
        <strain evidence="2 3">JCM 14343</strain>
    </source>
</reference>
<dbReference type="SMART" id="SM00507">
    <property type="entry name" value="HNHc"/>
    <property type="match status" value="1"/>
</dbReference>
<organism evidence="2 3">
    <name type="scientific">Rhodococcus aetherivorans</name>
    <dbReference type="NCBI Taxonomy" id="191292"/>
    <lineage>
        <taxon>Bacteria</taxon>
        <taxon>Bacillati</taxon>
        <taxon>Actinomycetota</taxon>
        <taxon>Actinomycetes</taxon>
        <taxon>Mycobacteriales</taxon>
        <taxon>Nocardiaceae</taxon>
        <taxon>Rhodococcus</taxon>
    </lineage>
</organism>
<dbReference type="Gene3D" id="1.10.30.50">
    <property type="match status" value="1"/>
</dbReference>
<protein>
    <submittedName>
        <fullName evidence="2">Tellurium resistance protein TerD</fullName>
    </submittedName>
</protein>
<dbReference type="PANTHER" id="PTHR33877">
    <property type="entry name" value="SLL1193 PROTEIN"/>
    <property type="match status" value="1"/>
</dbReference>
<dbReference type="InterPro" id="IPR003615">
    <property type="entry name" value="HNH_nuc"/>
</dbReference>
<dbReference type="CDD" id="cd00085">
    <property type="entry name" value="HNHc"/>
    <property type="match status" value="1"/>
</dbReference>
<proteinExistence type="predicted"/>
<gene>
    <name evidence="2" type="ORF">RAJCM14343_1758</name>
</gene>
<keyword evidence="3" id="KW-1185">Reference proteome</keyword>